<protein>
    <submittedName>
        <fullName evidence="2">Uncharacterized protein</fullName>
    </submittedName>
</protein>
<sequence length="83" mass="8691">MRPILLTCPFAQPGLDAATLQRLGPHVTTSRLEVLLAGSSADEPGERSSASNRTTMTATTTAAKPADTAITATSPRFMMQSSQ</sequence>
<name>A0A1A6BJJ1_MYCGO</name>
<reference evidence="2 3" key="1">
    <citation type="submission" date="2016-06" db="EMBL/GenBank/DDBJ databases">
        <authorList>
            <person name="Kjaerup R.B."/>
            <person name="Dalgaard T.S."/>
            <person name="Juul-Madsen H.R."/>
        </authorList>
    </citation>
    <scope>NUCLEOTIDE SEQUENCE [LARGE SCALE GENOMIC DNA]</scope>
    <source>
        <strain evidence="2 3">1245752.6</strain>
    </source>
</reference>
<organism evidence="2 3">
    <name type="scientific">Mycobacterium gordonae</name>
    <dbReference type="NCBI Taxonomy" id="1778"/>
    <lineage>
        <taxon>Bacteria</taxon>
        <taxon>Bacillati</taxon>
        <taxon>Actinomycetota</taxon>
        <taxon>Actinomycetes</taxon>
        <taxon>Mycobacteriales</taxon>
        <taxon>Mycobacteriaceae</taxon>
        <taxon>Mycobacterium</taxon>
    </lineage>
</organism>
<evidence type="ECO:0000313" key="3">
    <source>
        <dbReference type="Proteomes" id="UP000093757"/>
    </source>
</evidence>
<dbReference type="Proteomes" id="UP000093757">
    <property type="component" value="Unassembled WGS sequence"/>
</dbReference>
<dbReference type="EMBL" id="MAEM01000183">
    <property type="protein sequence ID" value="OBS02466.1"/>
    <property type="molecule type" value="Genomic_DNA"/>
</dbReference>
<feature type="compositionally biased region" description="Low complexity" evidence="1">
    <location>
        <begin position="54"/>
        <end position="73"/>
    </location>
</feature>
<gene>
    <name evidence="2" type="ORF">A9W98_14790</name>
</gene>
<evidence type="ECO:0000313" key="2">
    <source>
        <dbReference type="EMBL" id="OBS02466.1"/>
    </source>
</evidence>
<comment type="caution">
    <text evidence="2">The sequence shown here is derived from an EMBL/GenBank/DDBJ whole genome shotgun (WGS) entry which is preliminary data.</text>
</comment>
<dbReference type="AlphaFoldDB" id="A0A1A6BJJ1"/>
<proteinExistence type="predicted"/>
<feature type="region of interest" description="Disordered" evidence="1">
    <location>
        <begin position="38"/>
        <end position="83"/>
    </location>
</feature>
<evidence type="ECO:0000256" key="1">
    <source>
        <dbReference type="SAM" id="MobiDB-lite"/>
    </source>
</evidence>
<accession>A0A1A6BJJ1</accession>